<dbReference type="SUPFAM" id="SSF55144">
    <property type="entry name" value="LigT-like"/>
    <property type="match status" value="1"/>
</dbReference>
<name>A0A8J3VTF2_9ACTN</name>
<feature type="region of interest" description="Disordered" evidence="3">
    <location>
        <begin position="82"/>
        <end position="106"/>
    </location>
</feature>
<dbReference type="PANTHER" id="PTHR35561:SF1">
    <property type="entry name" value="RNA 2',3'-CYCLIC PHOSPHODIESTERASE"/>
    <property type="match status" value="1"/>
</dbReference>
<dbReference type="EC" id="3.1.4.58" evidence="2"/>
<dbReference type="InterPro" id="IPR009097">
    <property type="entry name" value="Cyclic_Pdiesterase"/>
</dbReference>
<feature type="active site" description="Proton donor" evidence="2">
    <location>
        <position position="50"/>
    </location>
</feature>
<dbReference type="Gene3D" id="3.90.1140.10">
    <property type="entry name" value="Cyclic phosphodiesterase"/>
    <property type="match status" value="1"/>
</dbReference>
<gene>
    <name evidence="4" type="ORF">Raf01_57780</name>
</gene>
<evidence type="ECO:0000256" key="1">
    <source>
        <dbReference type="ARBA" id="ARBA00022801"/>
    </source>
</evidence>
<dbReference type="PANTHER" id="PTHR35561">
    <property type="entry name" value="RNA 2',3'-CYCLIC PHOSPHODIESTERASE"/>
    <property type="match status" value="1"/>
</dbReference>
<evidence type="ECO:0000256" key="2">
    <source>
        <dbReference type="HAMAP-Rule" id="MF_01940"/>
    </source>
</evidence>
<feature type="active site" description="Proton acceptor" evidence="2">
    <location>
        <position position="153"/>
    </location>
</feature>
<organism evidence="4 5">
    <name type="scientific">Rugosimonospora africana</name>
    <dbReference type="NCBI Taxonomy" id="556532"/>
    <lineage>
        <taxon>Bacteria</taxon>
        <taxon>Bacillati</taxon>
        <taxon>Actinomycetota</taxon>
        <taxon>Actinomycetes</taxon>
        <taxon>Micromonosporales</taxon>
        <taxon>Micromonosporaceae</taxon>
        <taxon>Rugosimonospora</taxon>
    </lineage>
</organism>
<dbReference type="GO" id="GO:0008664">
    <property type="term" value="F:RNA 2',3'-cyclic 3'-phosphodiesterase activity"/>
    <property type="evidence" value="ECO:0007669"/>
    <property type="project" value="UniProtKB-EC"/>
</dbReference>
<comment type="catalytic activity">
    <reaction evidence="2">
        <text>a 3'-end 2',3'-cyclophospho-ribonucleotide-RNA + H2O = a 3'-end 2'-phospho-ribonucleotide-RNA + H(+)</text>
        <dbReference type="Rhea" id="RHEA:11828"/>
        <dbReference type="Rhea" id="RHEA-COMP:10464"/>
        <dbReference type="Rhea" id="RHEA-COMP:17353"/>
        <dbReference type="ChEBI" id="CHEBI:15377"/>
        <dbReference type="ChEBI" id="CHEBI:15378"/>
        <dbReference type="ChEBI" id="CHEBI:83064"/>
        <dbReference type="ChEBI" id="CHEBI:173113"/>
        <dbReference type="EC" id="3.1.4.58"/>
    </reaction>
</comment>
<feature type="short sequence motif" description="HXTX 2" evidence="2">
    <location>
        <begin position="153"/>
        <end position="156"/>
    </location>
</feature>
<keyword evidence="5" id="KW-1185">Reference proteome</keyword>
<dbReference type="GO" id="GO:0004113">
    <property type="term" value="F:2',3'-cyclic-nucleotide 3'-phosphodiesterase activity"/>
    <property type="evidence" value="ECO:0007669"/>
    <property type="project" value="InterPro"/>
</dbReference>
<evidence type="ECO:0000313" key="5">
    <source>
        <dbReference type="Proteomes" id="UP000642748"/>
    </source>
</evidence>
<dbReference type="EMBL" id="BONZ01000056">
    <property type="protein sequence ID" value="GIH17606.1"/>
    <property type="molecule type" value="Genomic_DNA"/>
</dbReference>
<keyword evidence="1 2" id="KW-0378">Hydrolase</keyword>
<comment type="function">
    <text evidence="2">Hydrolyzes RNA 2',3'-cyclic phosphodiester to an RNA 2'-phosphomonoester.</text>
</comment>
<proteinExistence type="inferred from homology"/>
<sequence length="221" mass="23511">MTLTSTGAAGHRLFIAVEPPPAALDHLAEFTAGLGFVQAGIRVTARHLWHVTLAFIGEVPEDLLPAAVTALDRAAAAVRPSPVSTRRSGMRTRPEPVAAEPTARLTGGGRFGRGRFTIVWAGIEGELGPLRRATTRALRRGRLPYDDKRYHPHLTLGRPGDRIPREVIAADLIALAGYRGPSWTIGGLVLYRSHLGPNPVYEPVHTASLAADPGPVDAAPG</sequence>
<feature type="short sequence motif" description="HXTX 1" evidence="2">
    <location>
        <begin position="50"/>
        <end position="53"/>
    </location>
</feature>
<reference evidence="4" key="1">
    <citation type="submission" date="2021-01" db="EMBL/GenBank/DDBJ databases">
        <title>Whole genome shotgun sequence of Rugosimonospora africana NBRC 104875.</title>
        <authorList>
            <person name="Komaki H."/>
            <person name="Tamura T."/>
        </authorList>
    </citation>
    <scope>NUCLEOTIDE SEQUENCE</scope>
    <source>
        <strain evidence="4">NBRC 104875</strain>
    </source>
</reference>
<evidence type="ECO:0000313" key="4">
    <source>
        <dbReference type="EMBL" id="GIH17606.1"/>
    </source>
</evidence>
<dbReference type="RefSeq" id="WP_239133999.1">
    <property type="nucleotide sequence ID" value="NZ_BONZ01000056.1"/>
</dbReference>
<dbReference type="HAMAP" id="MF_01940">
    <property type="entry name" value="RNA_CPDase"/>
    <property type="match status" value="1"/>
</dbReference>
<dbReference type="Proteomes" id="UP000642748">
    <property type="component" value="Unassembled WGS sequence"/>
</dbReference>
<protein>
    <recommendedName>
        <fullName evidence="2">RNA 2',3'-cyclic phosphodiesterase</fullName>
        <shortName evidence="2">RNA 2',3'-CPDase</shortName>
        <ecNumber evidence="2">3.1.4.58</ecNumber>
    </recommendedName>
</protein>
<dbReference type="InterPro" id="IPR004175">
    <property type="entry name" value="RNA_CPDase"/>
</dbReference>
<accession>A0A8J3VTF2</accession>
<comment type="similarity">
    <text evidence="2">Belongs to the 2H phosphoesterase superfamily. ThpR family.</text>
</comment>
<dbReference type="AlphaFoldDB" id="A0A8J3VTF2"/>
<dbReference type="Pfam" id="PF13563">
    <property type="entry name" value="2_5_RNA_ligase2"/>
    <property type="match status" value="1"/>
</dbReference>
<comment type="caution">
    <text evidence="4">The sequence shown here is derived from an EMBL/GenBank/DDBJ whole genome shotgun (WGS) entry which is preliminary data.</text>
</comment>
<evidence type="ECO:0000256" key="3">
    <source>
        <dbReference type="SAM" id="MobiDB-lite"/>
    </source>
</evidence>